<keyword evidence="1" id="KW-0472">Membrane</keyword>
<accession>A0A6I4IEP0</accession>
<evidence type="ECO:0000256" key="1">
    <source>
        <dbReference type="SAM" id="Phobius"/>
    </source>
</evidence>
<comment type="caution">
    <text evidence="2">The sequence shown here is derived from an EMBL/GenBank/DDBJ whole genome shotgun (WGS) entry which is preliminary data.</text>
</comment>
<name>A0A6I4IEP0_9FLAO</name>
<gene>
    <name evidence="2" type="ORF">GOQ30_03160</name>
</gene>
<keyword evidence="1" id="KW-0812">Transmembrane</keyword>
<dbReference type="AlphaFoldDB" id="A0A6I4IEP0"/>
<evidence type="ECO:0000313" key="3">
    <source>
        <dbReference type="Proteomes" id="UP000431264"/>
    </source>
</evidence>
<evidence type="ECO:0000313" key="2">
    <source>
        <dbReference type="EMBL" id="MVO08163.1"/>
    </source>
</evidence>
<reference evidence="3" key="1">
    <citation type="submission" date="2019-05" db="EMBL/GenBank/DDBJ databases">
        <title>Flavobacterium profundi sp. nov., isolated from a deep-sea seamount.</title>
        <authorList>
            <person name="Zhang D.-C."/>
        </authorList>
    </citation>
    <scope>NUCLEOTIDE SEQUENCE [LARGE SCALE GENOMIC DNA]</scope>
    <source>
        <strain evidence="3">TP390</strain>
    </source>
</reference>
<keyword evidence="3" id="KW-1185">Reference proteome</keyword>
<sequence length="130" mass="15473">MWKEIISDSKNNSFSNTVSKIFVFFVVNLVLSFIVFTTPPQLIWNYINYYKAKNQLSETYITDVTGISTKTNKASPRFYFNFNGHSESVKASFKYVKAHEDFKKFQIRLLIRKGVWDEYLLEDWEIISKW</sequence>
<proteinExistence type="predicted"/>
<organism evidence="2 3">
    <name type="scientific">Flavobacterium profundi</name>
    <dbReference type="NCBI Taxonomy" id="1774945"/>
    <lineage>
        <taxon>Bacteria</taxon>
        <taxon>Pseudomonadati</taxon>
        <taxon>Bacteroidota</taxon>
        <taxon>Flavobacteriia</taxon>
        <taxon>Flavobacteriales</taxon>
        <taxon>Flavobacteriaceae</taxon>
        <taxon>Flavobacterium</taxon>
    </lineage>
</organism>
<feature type="transmembrane region" description="Helical" evidence="1">
    <location>
        <begin position="21"/>
        <end position="44"/>
    </location>
</feature>
<keyword evidence="1" id="KW-1133">Transmembrane helix</keyword>
<dbReference type="OrthoDB" id="1367307at2"/>
<dbReference type="Proteomes" id="UP000431264">
    <property type="component" value="Unassembled WGS sequence"/>
</dbReference>
<dbReference type="EMBL" id="WQLW01000002">
    <property type="protein sequence ID" value="MVO08163.1"/>
    <property type="molecule type" value="Genomic_DNA"/>
</dbReference>
<protein>
    <submittedName>
        <fullName evidence="2">Uncharacterized protein</fullName>
    </submittedName>
</protein>